<dbReference type="AlphaFoldDB" id="A0A0E0D828"/>
<reference evidence="1" key="1">
    <citation type="submission" date="2015-04" db="UniProtKB">
        <authorList>
            <consortium name="EnsemblPlants"/>
        </authorList>
    </citation>
    <scope>IDENTIFICATION</scope>
</reference>
<accession>A0A0E0D828</accession>
<keyword evidence="2" id="KW-1185">Reference proteome</keyword>
<evidence type="ECO:0000313" key="2">
    <source>
        <dbReference type="Proteomes" id="UP000008021"/>
    </source>
</evidence>
<dbReference type="HOGENOM" id="CLU_2926581_0_0_1"/>
<name>A0A0E0D828_9ORYZ</name>
<sequence length="61" mass="6517">MKAELQVPEDVLDGRPLHSLLGQAPQADLHDRPQRLVGASLAHLLVGKAPPPHQILVGDCP</sequence>
<evidence type="ECO:0000313" key="1">
    <source>
        <dbReference type="EnsemblPlants" id="OMERI03G34190.4"/>
    </source>
</evidence>
<dbReference type="EnsemblPlants" id="OMERI03G34190.4">
    <property type="protein sequence ID" value="OMERI03G34190.4"/>
    <property type="gene ID" value="OMERI03G34190"/>
</dbReference>
<dbReference type="Proteomes" id="UP000008021">
    <property type="component" value="Chromosome 3"/>
</dbReference>
<proteinExistence type="predicted"/>
<dbReference type="Gramene" id="OMERI03G34190.4">
    <property type="protein sequence ID" value="OMERI03G34190.4"/>
    <property type="gene ID" value="OMERI03G34190"/>
</dbReference>
<organism evidence="1">
    <name type="scientific">Oryza meridionalis</name>
    <dbReference type="NCBI Taxonomy" id="40149"/>
    <lineage>
        <taxon>Eukaryota</taxon>
        <taxon>Viridiplantae</taxon>
        <taxon>Streptophyta</taxon>
        <taxon>Embryophyta</taxon>
        <taxon>Tracheophyta</taxon>
        <taxon>Spermatophyta</taxon>
        <taxon>Magnoliopsida</taxon>
        <taxon>Liliopsida</taxon>
        <taxon>Poales</taxon>
        <taxon>Poaceae</taxon>
        <taxon>BOP clade</taxon>
        <taxon>Oryzoideae</taxon>
        <taxon>Oryzeae</taxon>
        <taxon>Oryzinae</taxon>
        <taxon>Oryza</taxon>
    </lineage>
</organism>
<reference evidence="1" key="2">
    <citation type="submission" date="2018-05" db="EMBL/GenBank/DDBJ databases">
        <title>OmerRS3 (Oryza meridionalis Reference Sequence Version 3).</title>
        <authorList>
            <person name="Zhang J."/>
            <person name="Kudrna D."/>
            <person name="Lee S."/>
            <person name="Talag J."/>
            <person name="Welchert J."/>
            <person name="Wing R.A."/>
        </authorList>
    </citation>
    <scope>NUCLEOTIDE SEQUENCE [LARGE SCALE GENOMIC DNA]</scope>
    <source>
        <strain evidence="1">cv. OR44</strain>
    </source>
</reference>
<protein>
    <submittedName>
        <fullName evidence="1">Uncharacterized protein</fullName>
    </submittedName>
</protein>